<dbReference type="InterPro" id="IPR048332">
    <property type="entry name" value="GD_AH_C"/>
</dbReference>
<dbReference type="Proteomes" id="UP000761411">
    <property type="component" value="Unassembled WGS sequence"/>
</dbReference>
<dbReference type="InterPro" id="IPR052172">
    <property type="entry name" value="UxaA_altronate/galactarate_dh"/>
</dbReference>
<evidence type="ECO:0000256" key="1">
    <source>
        <dbReference type="ARBA" id="ARBA00010986"/>
    </source>
</evidence>
<dbReference type="Pfam" id="PF20629">
    <property type="entry name" value="GD_AH_C"/>
    <property type="match status" value="1"/>
</dbReference>
<dbReference type="GO" id="GO:0019698">
    <property type="term" value="P:D-galacturonate catabolic process"/>
    <property type="evidence" value="ECO:0007669"/>
    <property type="project" value="TreeGrafter"/>
</dbReference>
<accession>A0A944CJA4</accession>
<comment type="similarity">
    <text evidence="1">Belongs to the UxaA family.</text>
</comment>
<keyword evidence="6" id="KW-1185">Reference proteome</keyword>
<evidence type="ECO:0000313" key="6">
    <source>
        <dbReference type="Proteomes" id="UP000761411"/>
    </source>
</evidence>
<keyword evidence="2" id="KW-0456">Lyase</keyword>
<dbReference type="EMBL" id="QTKX01000001">
    <property type="protein sequence ID" value="MBS8263697.1"/>
    <property type="molecule type" value="Genomic_DNA"/>
</dbReference>
<proteinExistence type="inferred from homology"/>
<evidence type="ECO:0000256" key="2">
    <source>
        <dbReference type="ARBA" id="ARBA00023239"/>
    </source>
</evidence>
<dbReference type="InterPro" id="IPR007392">
    <property type="entry name" value="GD_AH_second"/>
</dbReference>
<dbReference type="PANTHER" id="PTHR30536:SF5">
    <property type="entry name" value="ALTRONATE DEHYDRATASE"/>
    <property type="match status" value="1"/>
</dbReference>
<dbReference type="GO" id="GO:0016829">
    <property type="term" value="F:lyase activity"/>
    <property type="evidence" value="ECO:0007669"/>
    <property type="project" value="UniProtKB-KW"/>
</dbReference>
<evidence type="ECO:0000259" key="4">
    <source>
        <dbReference type="Pfam" id="PF20629"/>
    </source>
</evidence>
<reference evidence="5 6" key="1">
    <citation type="journal article" date="2021" name="Microorganisms">
        <title>Bacterial Dimethylsulfoniopropionate Biosynthesis in the East China Sea.</title>
        <authorList>
            <person name="Liu J."/>
            <person name="Zhang Y."/>
            <person name="Liu J."/>
            <person name="Zhong H."/>
            <person name="Williams B.T."/>
            <person name="Zheng Y."/>
            <person name="Curson A.R.J."/>
            <person name="Sun C."/>
            <person name="Sun H."/>
            <person name="Song D."/>
            <person name="Wagner Mackenzie B."/>
            <person name="Bermejo Martinez A."/>
            <person name="Todd J.D."/>
            <person name="Zhang X.H."/>
        </authorList>
    </citation>
    <scope>NUCLEOTIDE SEQUENCE [LARGE SCALE GENOMIC DNA]</scope>
    <source>
        <strain evidence="5 6">ESS08</strain>
    </source>
</reference>
<evidence type="ECO:0000259" key="3">
    <source>
        <dbReference type="Pfam" id="PF04295"/>
    </source>
</evidence>
<dbReference type="Pfam" id="PF04295">
    <property type="entry name" value="GD_AH_second"/>
    <property type="match status" value="1"/>
</dbReference>
<sequence length="385" mass="41327">MENQLFGYRRENGNVGVRNHVVILPVDDISNAACEAVANNVKGTLALPHAYGRLQYGPDLDLFFRTMIGIGSNPNVAAVVVIGIEENWTKKIADGIAKTGKPVSYFYIERNGDIETVRNASWKAKEYIQWASELQREPIGLHELTVSIKCGESDTTTGMGSCPTVSQAVDRLIDAGATVFFGETSELTGGEHLIAERMATPALKTKFMNIYNDYVGEIKSKGVDLLGSQPTQGNIAGGLSTIEEKALGNIAKTGTKEVIGVLDPAEAPEDGNGLYFMDTSSAAAECITLMAAAGAVVHFFPTGQGNIIGNPIEPVIKITANPITAETMSEHIDVDVKGLLSREISLPEAGDSLMECLYRTVNGRLTCAEALGHREFVITKLYRSA</sequence>
<name>A0A944CJA4_9BACI</name>
<feature type="domain" description="D-galactarate/Altronate dehydratase C-terminal" evidence="4">
    <location>
        <begin position="142"/>
        <end position="382"/>
    </location>
</feature>
<feature type="domain" description="D-galactarate/Altronate dehydratase second" evidence="3">
    <location>
        <begin position="7"/>
        <end position="131"/>
    </location>
</feature>
<dbReference type="RefSeq" id="WP_213367247.1">
    <property type="nucleotide sequence ID" value="NZ_QTKX01000001.1"/>
</dbReference>
<evidence type="ECO:0000313" key="5">
    <source>
        <dbReference type="EMBL" id="MBS8263697.1"/>
    </source>
</evidence>
<dbReference type="PANTHER" id="PTHR30536">
    <property type="entry name" value="ALTRONATE/GALACTARATE DEHYDRATASE"/>
    <property type="match status" value="1"/>
</dbReference>
<comment type="caution">
    <text evidence="5">The sequence shown here is derived from an EMBL/GenBank/DDBJ whole genome shotgun (WGS) entry which is preliminary data.</text>
</comment>
<gene>
    <name evidence="5" type="ORF">DYI25_04475</name>
</gene>
<organism evidence="5 6">
    <name type="scientific">Mesobacillus boroniphilus</name>
    <dbReference type="NCBI Taxonomy" id="308892"/>
    <lineage>
        <taxon>Bacteria</taxon>
        <taxon>Bacillati</taxon>
        <taxon>Bacillota</taxon>
        <taxon>Bacilli</taxon>
        <taxon>Bacillales</taxon>
        <taxon>Bacillaceae</taxon>
        <taxon>Mesobacillus</taxon>
    </lineage>
</organism>
<dbReference type="AlphaFoldDB" id="A0A944CJA4"/>
<protein>
    <submittedName>
        <fullName evidence="5">D-galactarate dehydratase</fullName>
    </submittedName>
</protein>